<dbReference type="InterPro" id="IPR026444">
    <property type="entry name" value="Secre_tail"/>
</dbReference>
<evidence type="ECO:0000256" key="2">
    <source>
        <dbReference type="SAM" id="SignalP"/>
    </source>
</evidence>
<dbReference type="AlphaFoldDB" id="A0A3P3WFL5"/>
<dbReference type="Proteomes" id="UP000275719">
    <property type="component" value="Unassembled WGS sequence"/>
</dbReference>
<dbReference type="Pfam" id="PF18962">
    <property type="entry name" value="Por_Secre_tail"/>
    <property type="match status" value="1"/>
</dbReference>
<keyword evidence="5" id="KW-1185">Reference proteome</keyword>
<feature type="chain" id="PRO_5018106432" evidence="2">
    <location>
        <begin position="19"/>
        <end position="456"/>
    </location>
</feature>
<dbReference type="EMBL" id="RQVQ01000003">
    <property type="protein sequence ID" value="RRJ92836.1"/>
    <property type="molecule type" value="Genomic_DNA"/>
</dbReference>
<evidence type="ECO:0000313" key="5">
    <source>
        <dbReference type="Proteomes" id="UP000275719"/>
    </source>
</evidence>
<gene>
    <name evidence="4" type="ORF">EG240_02135</name>
</gene>
<sequence>MKMFFLIVFFLFSFGVSAQNEFIIVVNTNPNVSILPQFSSTTSSQFILPLRENTLPYEVEYQKVDSISLVPLTSYSESILVEQETDKYLISFPEPGFYRIKVTSPDGNLIRWANENSDFINEIPSLTSPDMSYQQKKIYRIEQWGNLKWTSFYMAFNNCVFLDVTALDTPDLTNVTDCFGMFLSCENLVYNPSINNWDVLNITDMTAMFLHCNSFNQPLNDWQVDNVLSMENMFSNAPLFNQPLNNWNVGNVNNFNEMFLWADDFNQPLNFWNVTQGINMVSMFNGATSFNQSLGEWNLGKNVLLFSFLSDSGMDCSNYYETLNGWANNSSIPMNKAIGVEGLQYASNTVQPRNVLINEKNWSFNGDVFSETNCLLNNSDFVFDKVVIFPNPATDFLYVTSTNDFVRYEIYDALGKKVATNDFQQHIVTQNLSQGNYILKLYDKNNQKYTAKFIKK</sequence>
<evidence type="ECO:0000256" key="1">
    <source>
        <dbReference type="ARBA" id="ARBA00022729"/>
    </source>
</evidence>
<proteinExistence type="predicted"/>
<feature type="domain" description="Secretion system C-terminal sorting" evidence="3">
    <location>
        <begin position="388"/>
        <end position="454"/>
    </location>
</feature>
<dbReference type="InterPro" id="IPR005046">
    <property type="entry name" value="DUF285"/>
</dbReference>
<feature type="signal peptide" evidence="2">
    <location>
        <begin position="1"/>
        <end position="18"/>
    </location>
</feature>
<accession>A0A3P3WFL5</accession>
<dbReference type="OrthoDB" id="9813840at2"/>
<evidence type="ECO:0000259" key="3">
    <source>
        <dbReference type="Pfam" id="PF18962"/>
    </source>
</evidence>
<organism evidence="4 5">
    <name type="scientific">Paenimyroides tangerinum</name>
    <dbReference type="NCBI Taxonomy" id="2488728"/>
    <lineage>
        <taxon>Bacteria</taxon>
        <taxon>Pseudomonadati</taxon>
        <taxon>Bacteroidota</taxon>
        <taxon>Flavobacteriia</taxon>
        <taxon>Flavobacteriales</taxon>
        <taxon>Flavobacteriaceae</taxon>
        <taxon>Paenimyroides</taxon>
    </lineage>
</organism>
<comment type="caution">
    <text evidence="4">The sequence shown here is derived from an EMBL/GenBank/DDBJ whole genome shotgun (WGS) entry which is preliminary data.</text>
</comment>
<evidence type="ECO:0000313" key="4">
    <source>
        <dbReference type="EMBL" id="RRJ92836.1"/>
    </source>
</evidence>
<keyword evidence="1 2" id="KW-0732">Signal</keyword>
<name>A0A3P3WFL5_9FLAO</name>
<dbReference type="Pfam" id="PF03382">
    <property type="entry name" value="DUF285"/>
    <property type="match status" value="1"/>
</dbReference>
<reference evidence="4 5" key="1">
    <citation type="submission" date="2018-11" db="EMBL/GenBank/DDBJ databases">
        <title>Flavobacterium sp. nov., YIM 102701-2 draft genome.</title>
        <authorList>
            <person name="Li G."/>
            <person name="Jiang Y."/>
        </authorList>
    </citation>
    <scope>NUCLEOTIDE SEQUENCE [LARGE SCALE GENOMIC DNA]</scope>
    <source>
        <strain evidence="4 5">YIM 102701-2</strain>
    </source>
</reference>
<protein>
    <submittedName>
        <fullName evidence="4">BspA family leucine-rich repeat surface protein</fullName>
    </submittedName>
</protein>
<dbReference type="NCBIfam" id="TIGR04183">
    <property type="entry name" value="Por_Secre_tail"/>
    <property type="match status" value="1"/>
</dbReference>
<dbReference type="RefSeq" id="WP_125016930.1">
    <property type="nucleotide sequence ID" value="NZ_RQVQ01000003.1"/>
</dbReference>